<dbReference type="AlphaFoldDB" id="A0A6H0XYL1"/>
<evidence type="ECO:0000313" key="4">
    <source>
        <dbReference type="Proteomes" id="UP000503462"/>
    </source>
</evidence>
<sequence length="757" mass="84575">MPKRKLMTYGKQARSIISHSAANLKSLKRDSASPSKKQNVSMAEPTEENIELVISFTECSREVAIKYLKAKNNNLEQAVSALLDGDNLTQDAWDESAWGADRNDSNLQPLGASTAPTRGPSPVGSFRHPTSREQEDADLASAMAASTGQEQGVIRADGTTAPIYGPEYNARDWALVRTTPMTTEITPDVSAVDRRHDAQPRFLKPSNDYLPNFLTICHSIPAARNALLVHDYTRMTYGSNPEWWKGQEIQLPRIVHASDGSPTDPQLARYDDFIAETQRLMAFLDSSNRAYATTTNLEKYSGMRYHGRSQISSAKTNVNTFIEELSQATFTVSQKTDVEDLFALRAGSDTGEINDHIMEVFHFDVEGDRSLAAILDDVLWDIDGDDEPEDRFIEKLPGVIVMRCKQHTAPTLQVKAPGVMYMDKYLKENLEQVKPLRQQIARGKRRLNKINEVEQQLKTWQYNQKPIDALQMLAQTKAQFHTEQIPNGVAAGVLDVAEQLEKVISSVNEKLDLLNEERSKAQAALAELSSSPQQLQDHRYTLAGIATKPGITYVLRPQAEDEQTLLDHGDETSEGMQWWRIEYMINGTTATLNRTKVPSYDALAAIEHEHNTALLVYANDDAFRPPHSTMLSSELHAFIQADNQLFEQELNEVPPPSYAFDTSMNEADRPLQSIERSTSMDSLTAQHNSPDMGAFDEDPTQHATFNLGYGADMHIEDPPVAEIHVPGSRDEEMTEVSHTQPSGVAEEYLQGQRRDSS</sequence>
<dbReference type="InterPro" id="IPR055335">
    <property type="entry name" value="Ucp6/RUP1"/>
</dbReference>
<keyword evidence="4" id="KW-1185">Reference proteome</keyword>
<dbReference type="GO" id="GO:0005829">
    <property type="term" value="C:cytosol"/>
    <property type="evidence" value="ECO:0007669"/>
    <property type="project" value="TreeGrafter"/>
</dbReference>
<protein>
    <recommendedName>
        <fullName evidence="5">UBA domain-containing protein</fullName>
    </recommendedName>
</protein>
<gene>
    <name evidence="3" type="ORF">AMS68_005354</name>
</gene>
<feature type="compositionally biased region" description="Polar residues" evidence="2">
    <location>
        <begin position="32"/>
        <end position="41"/>
    </location>
</feature>
<proteinExistence type="predicted"/>
<feature type="region of interest" description="Disordered" evidence="2">
    <location>
        <begin position="99"/>
        <end position="136"/>
    </location>
</feature>
<feature type="region of interest" description="Disordered" evidence="2">
    <location>
        <begin position="725"/>
        <end position="757"/>
    </location>
</feature>
<feature type="coiled-coil region" evidence="1">
    <location>
        <begin position="497"/>
        <end position="531"/>
    </location>
</feature>
<feature type="region of interest" description="Disordered" evidence="2">
    <location>
        <begin position="25"/>
        <end position="44"/>
    </location>
</feature>
<reference evidence="3 4" key="1">
    <citation type="journal article" date="2016" name="Sci. Rep.">
        <title>Peltaster fructicola genome reveals evolution from an invasive phytopathogen to an ectophytic parasite.</title>
        <authorList>
            <person name="Xu C."/>
            <person name="Chen H."/>
            <person name="Gleason M.L."/>
            <person name="Xu J.R."/>
            <person name="Liu H."/>
            <person name="Zhang R."/>
            <person name="Sun G."/>
        </authorList>
    </citation>
    <scope>NUCLEOTIDE SEQUENCE [LARGE SCALE GENOMIC DNA]</scope>
    <source>
        <strain evidence="3 4">LNHT1506</strain>
    </source>
</reference>
<evidence type="ECO:0000256" key="2">
    <source>
        <dbReference type="SAM" id="MobiDB-lite"/>
    </source>
</evidence>
<dbReference type="OrthoDB" id="4489171at2759"/>
<keyword evidence="1" id="KW-0175">Coiled coil</keyword>
<evidence type="ECO:0000256" key="1">
    <source>
        <dbReference type="SAM" id="Coils"/>
    </source>
</evidence>
<dbReference type="Proteomes" id="UP000503462">
    <property type="component" value="Chromosome 3"/>
</dbReference>
<accession>A0A6H0XYL1</accession>
<dbReference type="GO" id="GO:0005634">
    <property type="term" value="C:nucleus"/>
    <property type="evidence" value="ECO:0007669"/>
    <property type="project" value="TreeGrafter"/>
</dbReference>
<evidence type="ECO:0000313" key="3">
    <source>
        <dbReference type="EMBL" id="QIW99836.1"/>
    </source>
</evidence>
<dbReference type="EMBL" id="CP051141">
    <property type="protein sequence ID" value="QIW99836.1"/>
    <property type="molecule type" value="Genomic_DNA"/>
</dbReference>
<organism evidence="3 4">
    <name type="scientific">Peltaster fructicola</name>
    <dbReference type="NCBI Taxonomy" id="286661"/>
    <lineage>
        <taxon>Eukaryota</taxon>
        <taxon>Fungi</taxon>
        <taxon>Dikarya</taxon>
        <taxon>Ascomycota</taxon>
        <taxon>Pezizomycotina</taxon>
        <taxon>Dothideomycetes</taxon>
        <taxon>Dothideomycetes incertae sedis</taxon>
        <taxon>Peltaster</taxon>
    </lineage>
</organism>
<evidence type="ECO:0008006" key="5">
    <source>
        <dbReference type="Google" id="ProtNLM"/>
    </source>
</evidence>
<dbReference type="Gene3D" id="1.10.8.10">
    <property type="entry name" value="DNA helicase RuvA subunit, C-terminal domain"/>
    <property type="match status" value="1"/>
</dbReference>
<dbReference type="SUPFAM" id="SSF46934">
    <property type="entry name" value="UBA-like"/>
    <property type="match status" value="1"/>
</dbReference>
<dbReference type="Pfam" id="PF14555">
    <property type="entry name" value="UBA_4"/>
    <property type="match status" value="1"/>
</dbReference>
<dbReference type="GO" id="GO:0016579">
    <property type="term" value="P:protein deubiquitination"/>
    <property type="evidence" value="ECO:0007669"/>
    <property type="project" value="TreeGrafter"/>
</dbReference>
<dbReference type="InterPro" id="IPR009060">
    <property type="entry name" value="UBA-like_sf"/>
</dbReference>
<dbReference type="PANTHER" id="PTHR39597">
    <property type="entry name" value="UBA DOMAIN-CONTAINING PROTEIN RUP1"/>
    <property type="match status" value="1"/>
</dbReference>
<dbReference type="PANTHER" id="PTHR39597:SF1">
    <property type="entry name" value="UBA DOMAIN-CONTAINING PROTEIN RUP1"/>
    <property type="match status" value="1"/>
</dbReference>
<name>A0A6H0XYL1_9PEZI</name>